<evidence type="ECO:0000256" key="5">
    <source>
        <dbReference type="ARBA" id="ARBA00022692"/>
    </source>
</evidence>
<keyword evidence="10 12" id="KW-0739">Sodium transport</keyword>
<dbReference type="Pfam" id="PF00858">
    <property type="entry name" value="ASC"/>
    <property type="match status" value="2"/>
</dbReference>
<keyword evidence="3 12" id="KW-0813">Transport</keyword>
<dbReference type="OrthoDB" id="6021021at2759"/>
<accession>A0A8J2PZH0</accession>
<keyword evidence="5 12" id="KW-0812">Transmembrane</keyword>
<reference evidence="14" key="1">
    <citation type="submission" date="2021-06" db="EMBL/GenBank/DDBJ databases">
        <authorList>
            <person name="Hodson N. C."/>
            <person name="Mongue J. A."/>
            <person name="Jaron S. K."/>
        </authorList>
    </citation>
    <scope>NUCLEOTIDE SEQUENCE</scope>
</reference>
<sequence>MEKNIKQLEVPNLWKIFSSGVKTRIVWIASFSVCTLIFIYQSYDRLQLFLDNPKSAFVKLLFAEKLLFPAVTICPGYIFRYSVTKRFKPMDTIGCFPGQKVCKWDFAWNMATVSENIIRECYFQKHWRCSPGLEKRGKWSRFFSSQGRCFTYKSGEYVNCGGDLNALEMSIDPMTWDKSGVLLFSGIRMYLHNDDEIPLIEIHGININEGASASYALELTQYDRINDEKNPCITTANYSRSRCIMNCIHDQTISAAQVYCKAPFMNEIDLKYCDNRKEIGALMTAHDNIINNGSFWNFCSRQCPELCRRVVYTPITSSLGFTQSKNESLIKIKIYFRDMWLQTISEVWDYNFEKLVANVGGSLNLFLGASFITIIQICDVSLFKSLSRLFKFKNSLVTYRQETALEKKIKNGKVPVVW</sequence>
<evidence type="ECO:0000256" key="6">
    <source>
        <dbReference type="ARBA" id="ARBA00022989"/>
    </source>
</evidence>
<dbReference type="GO" id="GO:0015280">
    <property type="term" value="F:ligand-gated sodium channel activity"/>
    <property type="evidence" value="ECO:0007669"/>
    <property type="project" value="TreeGrafter"/>
</dbReference>
<evidence type="ECO:0000256" key="3">
    <source>
        <dbReference type="ARBA" id="ARBA00022448"/>
    </source>
</evidence>
<keyword evidence="7" id="KW-0915">Sodium</keyword>
<evidence type="ECO:0000256" key="2">
    <source>
        <dbReference type="ARBA" id="ARBA00007193"/>
    </source>
</evidence>
<dbReference type="PANTHER" id="PTHR11690">
    <property type="entry name" value="AMILORIDE-SENSITIVE SODIUM CHANNEL-RELATED"/>
    <property type="match status" value="1"/>
</dbReference>
<evidence type="ECO:0000256" key="1">
    <source>
        <dbReference type="ARBA" id="ARBA00004141"/>
    </source>
</evidence>
<dbReference type="GO" id="GO:0005886">
    <property type="term" value="C:plasma membrane"/>
    <property type="evidence" value="ECO:0007669"/>
    <property type="project" value="TreeGrafter"/>
</dbReference>
<evidence type="ECO:0000256" key="8">
    <source>
        <dbReference type="ARBA" id="ARBA00023065"/>
    </source>
</evidence>
<evidence type="ECO:0000313" key="15">
    <source>
        <dbReference type="Proteomes" id="UP000708208"/>
    </source>
</evidence>
<keyword evidence="11 12" id="KW-0407">Ion channel</keyword>
<proteinExistence type="inferred from homology"/>
<evidence type="ECO:0000256" key="11">
    <source>
        <dbReference type="ARBA" id="ARBA00023303"/>
    </source>
</evidence>
<comment type="caution">
    <text evidence="14">The sequence shown here is derived from an EMBL/GenBank/DDBJ whole genome shotgun (WGS) entry which is preliminary data.</text>
</comment>
<name>A0A8J2PZH0_9HEXA</name>
<dbReference type="InterPro" id="IPR001873">
    <property type="entry name" value="ENaC"/>
</dbReference>
<keyword evidence="15" id="KW-1185">Reference proteome</keyword>
<organism evidence="14 15">
    <name type="scientific">Allacma fusca</name>
    <dbReference type="NCBI Taxonomy" id="39272"/>
    <lineage>
        <taxon>Eukaryota</taxon>
        <taxon>Metazoa</taxon>
        <taxon>Ecdysozoa</taxon>
        <taxon>Arthropoda</taxon>
        <taxon>Hexapoda</taxon>
        <taxon>Collembola</taxon>
        <taxon>Symphypleona</taxon>
        <taxon>Sminthuridae</taxon>
        <taxon>Allacma</taxon>
    </lineage>
</organism>
<evidence type="ECO:0000256" key="10">
    <source>
        <dbReference type="ARBA" id="ARBA00023201"/>
    </source>
</evidence>
<dbReference type="AlphaFoldDB" id="A0A8J2PZH0"/>
<comment type="subcellular location">
    <subcellularLocation>
        <location evidence="1">Membrane</location>
        <topology evidence="1">Multi-pass membrane protein</topology>
    </subcellularLocation>
</comment>
<dbReference type="Proteomes" id="UP000708208">
    <property type="component" value="Unassembled WGS sequence"/>
</dbReference>
<feature type="transmembrane region" description="Helical" evidence="13">
    <location>
        <begin position="21"/>
        <end position="40"/>
    </location>
</feature>
<keyword evidence="8 12" id="KW-0406">Ion transport</keyword>
<dbReference type="EMBL" id="CAJVCH010544586">
    <property type="protein sequence ID" value="CAG7827715.1"/>
    <property type="molecule type" value="Genomic_DNA"/>
</dbReference>
<protein>
    <submittedName>
        <fullName evidence="14">Uncharacterized protein</fullName>
    </submittedName>
</protein>
<keyword evidence="9 13" id="KW-0472">Membrane</keyword>
<comment type="similarity">
    <text evidence="2 12">Belongs to the amiloride-sensitive sodium channel (TC 1.A.6) family.</text>
</comment>
<feature type="transmembrane region" description="Helical" evidence="13">
    <location>
        <begin position="60"/>
        <end position="79"/>
    </location>
</feature>
<evidence type="ECO:0000256" key="7">
    <source>
        <dbReference type="ARBA" id="ARBA00023053"/>
    </source>
</evidence>
<evidence type="ECO:0000256" key="9">
    <source>
        <dbReference type="ARBA" id="ARBA00023136"/>
    </source>
</evidence>
<evidence type="ECO:0000256" key="12">
    <source>
        <dbReference type="RuleBase" id="RU000679"/>
    </source>
</evidence>
<keyword evidence="6 13" id="KW-1133">Transmembrane helix</keyword>
<dbReference type="PANTHER" id="PTHR11690:SF300">
    <property type="entry name" value="PICKPOCKET PROTEIN 19"/>
    <property type="match status" value="1"/>
</dbReference>
<gene>
    <name evidence="14" type="ORF">AFUS01_LOCUS37683</name>
</gene>
<keyword evidence="4 12" id="KW-0894">Sodium channel</keyword>
<evidence type="ECO:0000256" key="4">
    <source>
        <dbReference type="ARBA" id="ARBA00022461"/>
    </source>
</evidence>
<evidence type="ECO:0000256" key="13">
    <source>
        <dbReference type="SAM" id="Phobius"/>
    </source>
</evidence>
<evidence type="ECO:0000313" key="14">
    <source>
        <dbReference type="EMBL" id="CAG7827715.1"/>
    </source>
</evidence>